<protein>
    <recommendedName>
        <fullName evidence="1">Nudix hydrolase domain-containing protein</fullName>
    </recommendedName>
</protein>
<dbReference type="AlphaFoldDB" id="A0A1F5GB17"/>
<dbReference type="Pfam" id="PF00293">
    <property type="entry name" value="NUDIX"/>
    <property type="match status" value="1"/>
</dbReference>
<feature type="domain" description="Nudix hydrolase" evidence="1">
    <location>
        <begin position="30"/>
        <end position="167"/>
    </location>
</feature>
<accession>A0A1F5GB17</accession>
<evidence type="ECO:0000259" key="1">
    <source>
        <dbReference type="PROSITE" id="PS51462"/>
    </source>
</evidence>
<name>A0A1F5GB17_9BACT</name>
<sequence>MRFNELYDVVDKKGNKIGVANWTKCHTKGLLHQCVHGILFRTDEKKEVLIKKRSYQMVQGPAVWEIAVAGHMLSGATPEEGIKKEFQEELFSGHKLPANFKIKMVGSYLNNDIPNNHELVYLFEIICPGPFLPDMEEVEGKPVFMEFKQVLKDIKVNPIKYAQYSINALSAYTSIQKL</sequence>
<comment type="caution">
    <text evidence="2">The sequence shown here is derived from an EMBL/GenBank/DDBJ whole genome shotgun (WGS) entry which is preliminary data.</text>
</comment>
<proteinExistence type="predicted"/>
<dbReference type="Gene3D" id="3.90.79.10">
    <property type="entry name" value="Nucleoside Triphosphate Pyrophosphohydrolase"/>
    <property type="match status" value="1"/>
</dbReference>
<dbReference type="PANTHER" id="PTHR10885:SF0">
    <property type="entry name" value="ISOPENTENYL-DIPHOSPHATE DELTA-ISOMERASE"/>
    <property type="match status" value="1"/>
</dbReference>
<evidence type="ECO:0000313" key="3">
    <source>
        <dbReference type="Proteomes" id="UP000178577"/>
    </source>
</evidence>
<evidence type="ECO:0000313" key="2">
    <source>
        <dbReference type="EMBL" id="OGD89072.1"/>
    </source>
</evidence>
<gene>
    <name evidence="2" type="ORF">A2693_03130</name>
</gene>
<dbReference type="InterPro" id="IPR000086">
    <property type="entry name" value="NUDIX_hydrolase_dom"/>
</dbReference>
<dbReference type="Proteomes" id="UP000178577">
    <property type="component" value="Unassembled WGS sequence"/>
</dbReference>
<dbReference type="GO" id="GO:0003824">
    <property type="term" value="F:catalytic activity"/>
    <property type="evidence" value="ECO:0007669"/>
    <property type="project" value="UniProtKB-ARBA"/>
</dbReference>
<organism evidence="2 3">
    <name type="scientific">Candidatus Curtissbacteria bacterium RIFCSPHIGHO2_01_FULL_40_12</name>
    <dbReference type="NCBI Taxonomy" id="1797710"/>
    <lineage>
        <taxon>Bacteria</taxon>
        <taxon>Candidatus Curtissiibacteriota</taxon>
    </lineage>
</organism>
<dbReference type="PROSITE" id="PS51462">
    <property type="entry name" value="NUDIX"/>
    <property type="match status" value="1"/>
</dbReference>
<dbReference type="PANTHER" id="PTHR10885">
    <property type="entry name" value="ISOPENTENYL-DIPHOSPHATE DELTA-ISOMERASE"/>
    <property type="match status" value="1"/>
</dbReference>
<dbReference type="InterPro" id="IPR015797">
    <property type="entry name" value="NUDIX_hydrolase-like_dom_sf"/>
</dbReference>
<dbReference type="SUPFAM" id="SSF55811">
    <property type="entry name" value="Nudix"/>
    <property type="match status" value="1"/>
</dbReference>
<dbReference type="EMBL" id="MFAY01000019">
    <property type="protein sequence ID" value="OGD89072.1"/>
    <property type="molecule type" value="Genomic_DNA"/>
</dbReference>
<reference evidence="2 3" key="1">
    <citation type="journal article" date="2016" name="Nat. Commun.">
        <title>Thousands of microbial genomes shed light on interconnected biogeochemical processes in an aquifer system.</title>
        <authorList>
            <person name="Anantharaman K."/>
            <person name="Brown C.T."/>
            <person name="Hug L.A."/>
            <person name="Sharon I."/>
            <person name="Castelle C.J."/>
            <person name="Probst A.J."/>
            <person name="Thomas B.C."/>
            <person name="Singh A."/>
            <person name="Wilkins M.J."/>
            <person name="Karaoz U."/>
            <person name="Brodie E.L."/>
            <person name="Williams K.H."/>
            <person name="Hubbard S.S."/>
            <person name="Banfield J.F."/>
        </authorList>
    </citation>
    <scope>NUCLEOTIDE SEQUENCE [LARGE SCALE GENOMIC DNA]</scope>
</reference>